<dbReference type="AlphaFoldDB" id="A0A0E4BTC3"/>
<sequence>MTSITTSAIDTPLRRSVERTCDDLAMLVLAAVAVIAGLTFRDYGLGWDDYTHAEYADLLLRMFGSGFKDTAALSFANLYMYGGGFDMVAALLHKVIPLELFETRRLVGAIVGVIGLAVTWRLGRRIGGPLAGLAALLLLALCPIFYGHMFMNPKDAPFAVAMIILMLGLVRLAEEYPQPSPRTILIVGLGAGLSIGCRILGGLALIYALIGFIPLFLEELRTEGVREAARRFAHVVYLLLPGLVFGYLVMGLIWPWSIMEPGNPFEALTYFSHFFEKPWKEMFDGAIVSVPDMPWSYLPTLFALQLPEVMLVLMTGAVVSTFALLPRGEVPARRKTILLMLTLAATLPLAIAMVKRPALYNGIRHFVFVIPPMAVLGGVAFAWTMERLRANHRTWQPVVLATFCFGLALPLAEMIRLHPYQYTHFNHIAGTVRAADDRFMLDYWGLALKQASDELREQLVERQEVPPRNRIWKVAVCGPQRPAQVALGPDFTIGWDSNAADFAMTLGEFYCKGLTAPVMVEIKRDDVVFARVYDIRGSSISSLLSIPAP</sequence>
<feature type="transmembrane region" description="Helical" evidence="8">
    <location>
        <begin position="24"/>
        <end position="40"/>
    </location>
</feature>
<feature type="transmembrane region" description="Helical" evidence="8">
    <location>
        <begin position="337"/>
        <end position="354"/>
    </location>
</feature>
<keyword evidence="7 8" id="KW-0472">Membrane</keyword>
<evidence type="ECO:0000313" key="11">
    <source>
        <dbReference type="Proteomes" id="UP000063308"/>
    </source>
</evidence>
<dbReference type="Pfam" id="PF13231">
    <property type="entry name" value="PMT_2"/>
    <property type="match status" value="1"/>
</dbReference>
<dbReference type="InterPro" id="IPR038731">
    <property type="entry name" value="RgtA/B/C-like"/>
</dbReference>
<keyword evidence="2" id="KW-1003">Cell membrane</keyword>
<evidence type="ECO:0000259" key="9">
    <source>
        <dbReference type="Pfam" id="PF13231"/>
    </source>
</evidence>
<accession>A0A0E4BTC3</accession>
<evidence type="ECO:0000256" key="3">
    <source>
        <dbReference type="ARBA" id="ARBA00022676"/>
    </source>
</evidence>
<evidence type="ECO:0000256" key="1">
    <source>
        <dbReference type="ARBA" id="ARBA00004651"/>
    </source>
</evidence>
<evidence type="ECO:0000256" key="6">
    <source>
        <dbReference type="ARBA" id="ARBA00022989"/>
    </source>
</evidence>
<keyword evidence="3" id="KW-0328">Glycosyltransferase</keyword>
<feature type="transmembrane region" description="Helical" evidence="8">
    <location>
        <begin position="397"/>
        <end position="415"/>
    </location>
</feature>
<comment type="subcellular location">
    <subcellularLocation>
        <location evidence="1">Cell membrane</location>
        <topology evidence="1">Multi-pass membrane protein</topology>
    </subcellularLocation>
</comment>
<feature type="transmembrane region" description="Helical" evidence="8">
    <location>
        <begin position="71"/>
        <end position="93"/>
    </location>
</feature>
<dbReference type="PANTHER" id="PTHR33908">
    <property type="entry name" value="MANNOSYLTRANSFERASE YKCB-RELATED"/>
    <property type="match status" value="1"/>
</dbReference>
<keyword evidence="4" id="KW-0808">Transferase</keyword>
<feature type="transmembrane region" description="Helical" evidence="8">
    <location>
        <begin position="129"/>
        <end position="149"/>
    </location>
</feature>
<feature type="domain" description="Glycosyltransferase RgtA/B/C/D-like" evidence="9">
    <location>
        <begin position="104"/>
        <end position="212"/>
    </location>
</feature>
<dbReference type="InterPro" id="IPR050297">
    <property type="entry name" value="LipidA_mod_glycosyltrf_83"/>
</dbReference>
<dbReference type="PANTHER" id="PTHR33908:SF11">
    <property type="entry name" value="MEMBRANE PROTEIN"/>
    <property type="match status" value="1"/>
</dbReference>
<feature type="transmembrane region" description="Helical" evidence="8">
    <location>
        <begin position="235"/>
        <end position="256"/>
    </location>
</feature>
<feature type="transmembrane region" description="Helical" evidence="8">
    <location>
        <begin position="156"/>
        <end position="173"/>
    </location>
</feature>
<dbReference type="GO" id="GO:0016763">
    <property type="term" value="F:pentosyltransferase activity"/>
    <property type="evidence" value="ECO:0007669"/>
    <property type="project" value="TreeGrafter"/>
</dbReference>
<feature type="transmembrane region" description="Helical" evidence="8">
    <location>
        <begin position="366"/>
        <end position="385"/>
    </location>
</feature>
<evidence type="ECO:0000256" key="8">
    <source>
        <dbReference type="SAM" id="Phobius"/>
    </source>
</evidence>
<organism evidence="10 11">
    <name type="scientific">Bradyrhizobium diazoefficiens</name>
    <dbReference type="NCBI Taxonomy" id="1355477"/>
    <lineage>
        <taxon>Bacteria</taxon>
        <taxon>Pseudomonadati</taxon>
        <taxon>Pseudomonadota</taxon>
        <taxon>Alphaproteobacteria</taxon>
        <taxon>Hyphomicrobiales</taxon>
        <taxon>Nitrobacteraceae</taxon>
        <taxon>Bradyrhizobium</taxon>
    </lineage>
</organism>
<evidence type="ECO:0000256" key="7">
    <source>
        <dbReference type="ARBA" id="ARBA00023136"/>
    </source>
</evidence>
<feature type="transmembrane region" description="Helical" evidence="8">
    <location>
        <begin position="185"/>
        <end position="215"/>
    </location>
</feature>
<evidence type="ECO:0000256" key="4">
    <source>
        <dbReference type="ARBA" id="ARBA00022679"/>
    </source>
</evidence>
<evidence type="ECO:0000256" key="2">
    <source>
        <dbReference type="ARBA" id="ARBA00022475"/>
    </source>
</evidence>
<dbReference type="GO" id="GO:0009103">
    <property type="term" value="P:lipopolysaccharide biosynthetic process"/>
    <property type="evidence" value="ECO:0007669"/>
    <property type="project" value="UniProtKB-ARBA"/>
</dbReference>
<evidence type="ECO:0000256" key="5">
    <source>
        <dbReference type="ARBA" id="ARBA00022692"/>
    </source>
</evidence>
<gene>
    <name evidence="10" type="ORF">NK6_7101</name>
</gene>
<protein>
    <recommendedName>
        <fullName evidence="9">Glycosyltransferase RgtA/B/C/D-like domain-containing protein</fullName>
    </recommendedName>
</protein>
<dbReference type="EMBL" id="AP014685">
    <property type="protein sequence ID" value="BAR60252.1"/>
    <property type="molecule type" value="Genomic_DNA"/>
</dbReference>
<evidence type="ECO:0000313" key="10">
    <source>
        <dbReference type="EMBL" id="BAR60252.1"/>
    </source>
</evidence>
<dbReference type="Proteomes" id="UP000063308">
    <property type="component" value="Chromosome"/>
</dbReference>
<name>A0A0E4BTC3_9BRAD</name>
<dbReference type="GO" id="GO:0005886">
    <property type="term" value="C:plasma membrane"/>
    <property type="evidence" value="ECO:0007669"/>
    <property type="project" value="UniProtKB-SubCell"/>
</dbReference>
<keyword evidence="6 8" id="KW-1133">Transmembrane helix</keyword>
<proteinExistence type="predicted"/>
<feature type="transmembrane region" description="Helical" evidence="8">
    <location>
        <begin position="105"/>
        <end position="123"/>
    </location>
</feature>
<feature type="transmembrane region" description="Helical" evidence="8">
    <location>
        <begin position="302"/>
        <end position="325"/>
    </location>
</feature>
<reference evidence="10 11" key="1">
    <citation type="submission" date="2014-11" db="EMBL/GenBank/DDBJ databases">
        <title>Symbiosis island explosion on the genome of extra-slow-growing strains of soybean bradyrhizobia with massive insertion sequences.</title>
        <authorList>
            <person name="Iida T."/>
            <person name="Minamisawa K."/>
        </authorList>
    </citation>
    <scope>NUCLEOTIDE SEQUENCE [LARGE SCALE GENOMIC DNA]</scope>
    <source>
        <strain evidence="10 11">NK6</strain>
    </source>
</reference>
<keyword evidence="5 8" id="KW-0812">Transmembrane</keyword>